<dbReference type="EMBL" id="CAKOGP040001112">
    <property type="protein sequence ID" value="CAJ1942628.1"/>
    <property type="molecule type" value="Genomic_DNA"/>
</dbReference>
<keyword evidence="4" id="KW-1185">Reference proteome</keyword>
<evidence type="ECO:0000313" key="4">
    <source>
        <dbReference type="Proteomes" id="UP001295423"/>
    </source>
</evidence>
<dbReference type="PANTHER" id="PTHR11080">
    <property type="entry name" value="PYRAZINAMIDASE/NICOTINAMIDASE"/>
    <property type="match status" value="1"/>
</dbReference>
<accession>A0AAD2CQ14</accession>
<proteinExistence type="inferred from homology"/>
<reference evidence="3" key="1">
    <citation type="submission" date="2023-08" db="EMBL/GenBank/DDBJ databases">
        <authorList>
            <person name="Audoor S."/>
            <person name="Bilcke G."/>
        </authorList>
    </citation>
    <scope>NUCLEOTIDE SEQUENCE</scope>
</reference>
<keyword evidence="2" id="KW-0378">Hydrolase</keyword>
<dbReference type="InterPro" id="IPR036380">
    <property type="entry name" value="Isochorismatase-like_sf"/>
</dbReference>
<dbReference type="GO" id="GO:0016787">
    <property type="term" value="F:hydrolase activity"/>
    <property type="evidence" value="ECO:0007669"/>
    <property type="project" value="UniProtKB-KW"/>
</dbReference>
<evidence type="ECO:0000256" key="1">
    <source>
        <dbReference type="ARBA" id="ARBA00006336"/>
    </source>
</evidence>
<dbReference type="Gene3D" id="3.40.50.850">
    <property type="entry name" value="Isochorismatase-like"/>
    <property type="match status" value="1"/>
</dbReference>
<evidence type="ECO:0000256" key="2">
    <source>
        <dbReference type="ARBA" id="ARBA00022801"/>
    </source>
</evidence>
<gene>
    <name evidence="3" type="ORF">CYCCA115_LOCUS8042</name>
</gene>
<dbReference type="InterPro" id="IPR052347">
    <property type="entry name" value="Isochorismatase_Nicotinamidase"/>
</dbReference>
<sequence>MTDKITTLLLVDVQKDFHPGGSLAIPAANDDADKIAKLIETHGSQITRIVATMDSHLKLHIAHPGFWVSGADGKTQPTPFTLISSQEIVDGKWKPRSTLNLDLGDDQIDGSVFHGLDKVVDADGKIDLLKYSIEYTKRLEEKGKFQLCIWPEHCLVGKEGHCMVDPIMKAIDEWSMTTGGSVEYILKGQNLITESYSALEAEVPVTKGTSFNESLQKRLEESDHLLVCGQAMSHCVNYTLRSIVERWPKEKYGNITLLTDCASSVPGFEESGEIFQKDMAAIGVNLKTAAEAL</sequence>
<name>A0AAD2CQ14_9STRA</name>
<comment type="caution">
    <text evidence="3">The sequence shown here is derived from an EMBL/GenBank/DDBJ whole genome shotgun (WGS) entry which is preliminary data.</text>
</comment>
<protein>
    <recommendedName>
        <fullName evidence="5">Isochorismatase-like domain-containing protein</fullName>
    </recommendedName>
</protein>
<dbReference type="PANTHER" id="PTHR11080:SF2">
    <property type="entry name" value="LD05707P"/>
    <property type="match status" value="1"/>
</dbReference>
<organism evidence="3 4">
    <name type="scientific">Cylindrotheca closterium</name>
    <dbReference type="NCBI Taxonomy" id="2856"/>
    <lineage>
        <taxon>Eukaryota</taxon>
        <taxon>Sar</taxon>
        <taxon>Stramenopiles</taxon>
        <taxon>Ochrophyta</taxon>
        <taxon>Bacillariophyta</taxon>
        <taxon>Bacillariophyceae</taxon>
        <taxon>Bacillariophycidae</taxon>
        <taxon>Bacillariales</taxon>
        <taxon>Bacillariaceae</taxon>
        <taxon>Cylindrotheca</taxon>
    </lineage>
</organism>
<comment type="similarity">
    <text evidence="1">Belongs to the isochorismatase family.</text>
</comment>
<evidence type="ECO:0000313" key="3">
    <source>
        <dbReference type="EMBL" id="CAJ1942628.1"/>
    </source>
</evidence>
<dbReference type="SUPFAM" id="SSF52499">
    <property type="entry name" value="Isochorismatase-like hydrolases"/>
    <property type="match status" value="1"/>
</dbReference>
<evidence type="ECO:0008006" key="5">
    <source>
        <dbReference type="Google" id="ProtNLM"/>
    </source>
</evidence>
<dbReference type="AlphaFoldDB" id="A0AAD2CQ14"/>
<dbReference type="Proteomes" id="UP001295423">
    <property type="component" value="Unassembled WGS sequence"/>
</dbReference>